<gene>
    <name evidence="2" type="ORF">ABOD76_04965</name>
</gene>
<dbReference type="PANTHER" id="PTHR43433:SF5">
    <property type="entry name" value="AB HYDROLASE-1 DOMAIN-CONTAINING PROTEIN"/>
    <property type="match status" value="1"/>
</dbReference>
<dbReference type="AlphaFoldDB" id="A0AAU7U6C0"/>
<dbReference type="KEGG" id="dsc:ABOD76_04965"/>
<reference evidence="2" key="1">
    <citation type="submission" date="2024-06" db="EMBL/GenBank/DDBJ databases">
        <title>Draft Genome Sequence of Deinococcus sonorensis Type Strain KR-87, a Biofilm Producing Representative of the Genus Deinococcus.</title>
        <authorList>
            <person name="Boren L.S."/>
            <person name="Grosso R.A."/>
            <person name="Hugenberg-Cox A.N."/>
            <person name="Hill J.T.E."/>
            <person name="Albert C.M."/>
            <person name="Tuohy J.M."/>
        </authorList>
    </citation>
    <scope>NUCLEOTIDE SEQUENCE</scope>
    <source>
        <strain evidence="2">KR-87</strain>
        <plasmid evidence="2">pDson03</plasmid>
    </source>
</reference>
<evidence type="ECO:0000259" key="1">
    <source>
        <dbReference type="Pfam" id="PF12697"/>
    </source>
</evidence>
<name>A0AAU7U6C0_9DEIO</name>
<dbReference type="InterPro" id="IPR029058">
    <property type="entry name" value="AB_hydrolase_fold"/>
</dbReference>
<keyword evidence="2" id="KW-0378">Hydrolase</keyword>
<feature type="domain" description="AB hydrolase-1" evidence="1">
    <location>
        <begin position="38"/>
        <end position="247"/>
    </location>
</feature>
<dbReference type="SUPFAM" id="SSF53474">
    <property type="entry name" value="alpha/beta-Hydrolases"/>
    <property type="match status" value="1"/>
</dbReference>
<evidence type="ECO:0000313" key="2">
    <source>
        <dbReference type="EMBL" id="XBV84040.1"/>
    </source>
</evidence>
<dbReference type="InterPro" id="IPR000073">
    <property type="entry name" value="AB_hydrolase_1"/>
</dbReference>
<organism evidence="2">
    <name type="scientific">Deinococcus sonorensis KR-87</name>
    <dbReference type="NCBI Taxonomy" id="694439"/>
    <lineage>
        <taxon>Bacteria</taxon>
        <taxon>Thermotogati</taxon>
        <taxon>Deinococcota</taxon>
        <taxon>Deinococci</taxon>
        <taxon>Deinococcales</taxon>
        <taxon>Deinococcaceae</taxon>
        <taxon>Deinococcus</taxon>
    </lineage>
</organism>
<proteinExistence type="predicted"/>
<geneLocation type="plasmid" evidence="2">
    <name>pDson03</name>
</geneLocation>
<accession>A0AAU7U6C0</accession>
<dbReference type="PANTHER" id="PTHR43433">
    <property type="entry name" value="HYDROLASE, ALPHA/BETA FOLD FAMILY PROTEIN"/>
    <property type="match status" value="1"/>
</dbReference>
<keyword evidence="2" id="KW-0614">Plasmid</keyword>
<protein>
    <submittedName>
        <fullName evidence="2">Alpha/beta hydrolase</fullName>
    </submittedName>
</protein>
<dbReference type="EMBL" id="CP158298">
    <property type="protein sequence ID" value="XBV84040.1"/>
    <property type="molecule type" value="Genomic_DNA"/>
</dbReference>
<sequence length="264" mass="27962">MQTVQSRDGTPIAYEHTGHGPVVILVVGALCTRTTAGAQDLARRLAAAFTVITYDRRGRGDSGDTTPYSVHREVEDLVALVDAAGGPAHLYGHSSGGALVLEAVQAIGERLGRLAVYEVPYDDDRTGLPDWQRYLADLEPLLAGGRRGDAVARFMQQVGTPAEQIDGMRRAPFWAALEALAPTLAYDHAFLMGPERAVPVARVAHVAHRTLLLSGGASFGFMRDTALALARAMPNASAVVLPGQTHDVDAAVLAPVLTDFFTGA</sequence>
<dbReference type="Gene3D" id="3.40.50.1820">
    <property type="entry name" value="alpha/beta hydrolase"/>
    <property type="match status" value="1"/>
</dbReference>
<dbReference type="GO" id="GO:0016787">
    <property type="term" value="F:hydrolase activity"/>
    <property type="evidence" value="ECO:0007669"/>
    <property type="project" value="UniProtKB-KW"/>
</dbReference>
<dbReference type="InterPro" id="IPR050471">
    <property type="entry name" value="AB_hydrolase"/>
</dbReference>
<dbReference type="RefSeq" id="WP_350242015.1">
    <property type="nucleotide sequence ID" value="NZ_CP158298.1"/>
</dbReference>
<dbReference type="Pfam" id="PF12697">
    <property type="entry name" value="Abhydrolase_6"/>
    <property type="match status" value="1"/>
</dbReference>